<evidence type="ECO:0000313" key="3">
    <source>
        <dbReference type="EMBL" id="MBC6471146.1"/>
    </source>
</evidence>
<comment type="caution">
    <text evidence="3">The sequence shown here is derived from an EMBL/GenBank/DDBJ whole genome shotgun (WGS) entry which is preliminary data.</text>
</comment>
<dbReference type="SUPFAM" id="SSF52038">
    <property type="entry name" value="Barstar-related"/>
    <property type="match status" value="1"/>
</dbReference>
<reference evidence="3 4" key="1">
    <citation type="submission" date="2020-06" db="EMBL/GenBank/DDBJ databases">
        <title>Actinomadura xiongansis sp. nov., isolated from soil of Baiyangdian.</title>
        <authorList>
            <person name="Zhang X."/>
        </authorList>
    </citation>
    <scope>NUCLEOTIDE SEQUENCE [LARGE SCALE GENOMIC DNA]</scope>
    <source>
        <strain evidence="3 4">HBUM206468</strain>
    </source>
</reference>
<dbReference type="RefSeq" id="WP_187248184.1">
    <property type="nucleotide sequence ID" value="NZ_BAAAOK010000022.1"/>
</dbReference>
<dbReference type="Pfam" id="PF01337">
    <property type="entry name" value="Barstar"/>
    <property type="match status" value="1"/>
</dbReference>
<feature type="domain" description="Barstar (barnase inhibitor)" evidence="2">
    <location>
        <begin position="21"/>
        <end position="111"/>
    </location>
</feature>
<evidence type="ECO:0000259" key="2">
    <source>
        <dbReference type="Pfam" id="PF01337"/>
    </source>
</evidence>
<dbReference type="InterPro" id="IPR000468">
    <property type="entry name" value="Barstar"/>
</dbReference>
<keyword evidence="4" id="KW-1185">Reference proteome</keyword>
<proteinExistence type="inferred from homology"/>
<evidence type="ECO:0000256" key="1">
    <source>
        <dbReference type="ARBA" id="ARBA00006845"/>
    </source>
</evidence>
<dbReference type="Proteomes" id="UP000805614">
    <property type="component" value="Unassembled WGS sequence"/>
</dbReference>
<protein>
    <submittedName>
        <fullName evidence="3">Barstar family protein</fullName>
    </submittedName>
</protein>
<name>A0ABR7M287_9ACTN</name>
<dbReference type="Gene3D" id="3.30.370.10">
    <property type="entry name" value="Barstar-like"/>
    <property type="match status" value="1"/>
</dbReference>
<accession>A0ABR7M287</accession>
<gene>
    <name evidence="3" type="ORF">HKK74_37495</name>
</gene>
<dbReference type="EMBL" id="JABVEC010000058">
    <property type="protein sequence ID" value="MBC6471146.1"/>
    <property type="molecule type" value="Genomic_DNA"/>
</dbReference>
<sequence length="138" mass="14729">MASAARPLPHWLTVSTSPAPAVVDGRACRTRAAFFTEVARVLRFPAYFGRNWDALADCLRDACLRDACLREAGDAGKVTLIFERAEELLADEPPEQLATLLAVLAVLADEADAGLTVTLCTDPGHEALLRGRVAVALA</sequence>
<dbReference type="InterPro" id="IPR035905">
    <property type="entry name" value="Barstar-like_sf"/>
</dbReference>
<comment type="similarity">
    <text evidence="1">Belongs to the barstar family.</text>
</comment>
<evidence type="ECO:0000313" key="4">
    <source>
        <dbReference type="Proteomes" id="UP000805614"/>
    </source>
</evidence>
<organism evidence="3 4">
    <name type="scientific">Actinomadura alba</name>
    <dbReference type="NCBI Taxonomy" id="406431"/>
    <lineage>
        <taxon>Bacteria</taxon>
        <taxon>Bacillati</taxon>
        <taxon>Actinomycetota</taxon>
        <taxon>Actinomycetes</taxon>
        <taxon>Streptosporangiales</taxon>
        <taxon>Thermomonosporaceae</taxon>
        <taxon>Actinomadura</taxon>
    </lineage>
</organism>